<dbReference type="GO" id="GO:0003677">
    <property type="term" value="F:DNA binding"/>
    <property type="evidence" value="ECO:0007669"/>
    <property type="project" value="UniProtKB-KW"/>
</dbReference>
<dbReference type="Pfam" id="PF04539">
    <property type="entry name" value="Sigma70_r3"/>
    <property type="match status" value="1"/>
</dbReference>
<keyword evidence="2" id="KW-0731">Sigma factor</keyword>
<dbReference type="InterPro" id="IPR014284">
    <property type="entry name" value="RNA_pol_sigma-70_dom"/>
</dbReference>
<dbReference type="InterPro" id="IPR013324">
    <property type="entry name" value="RNA_pol_sigma_r3/r4-like"/>
</dbReference>
<accession>A0A0C1ZKB5</accession>
<dbReference type="SUPFAM" id="SSF88659">
    <property type="entry name" value="Sigma3 and sigma4 domains of RNA polymerase sigma factors"/>
    <property type="match status" value="2"/>
</dbReference>
<evidence type="ECO:0000259" key="5">
    <source>
        <dbReference type="PROSITE" id="PS00716"/>
    </source>
</evidence>
<dbReference type="InterPro" id="IPR000943">
    <property type="entry name" value="RNA_pol_sigma70"/>
</dbReference>
<keyword evidence="3" id="KW-0238">DNA-binding</keyword>
<dbReference type="PRINTS" id="PR00046">
    <property type="entry name" value="SIGMA70FCT"/>
</dbReference>
<dbReference type="Gene3D" id="1.10.10.10">
    <property type="entry name" value="Winged helix-like DNA-binding domain superfamily/Winged helix DNA-binding domain"/>
    <property type="match status" value="2"/>
</dbReference>
<comment type="caution">
    <text evidence="6">The sequence shown here is derived from an EMBL/GenBank/DDBJ whole genome shotgun (WGS) entry which is preliminary data.</text>
</comment>
<name>A0A0C1ZKB5_9BACT</name>
<reference evidence="6 7" key="1">
    <citation type="submission" date="2014-12" db="EMBL/GenBank/DDBJ databases">
        <title>Genome assembly of Enhygromyxa salina DSM 15201.</title>
        <authorList>
            <person name="Sharma G."/>
            <person name="Subramanian S."/>
        </authorList>
    </citation>
    <scope>NUCLEOTIDE SEQUENCE [LARGE SCALE GENOMIC DNA]</scope>
    <source>
        <strain evidence="6 7">DSM 15201</strain>
    </source>
</reference>
<evidence type="ECO:0000256" key="3">
    <source>
        <dbReference type="ARBA" id="ARBA00023125"/>
    </source>
</evidence>
<dbReference type="GO" id="GO:0006352">
    <property type="term" value="P:DNA-templated transcription initiation"/>
    <property type="evidence" value="ECO:0007669"/>
    <property type="project" value="InterPro"/>
</dbReference>
<dbReference type="AlphaFoldDB" id="A0A0C1ZKB5"/>
<dbReference type="Pfam" id="PF04545">
    <property type="entry name" value="Sigma70_r4"/>
    <property type="match status" value="1"/>
</dbReference>
<keyword evidence="1" id="KW-0805">Transcription regulation</keyword>
<sequence length="384" mass="43122">MADCPLFTPAQERQAAVALRRARVDRWAALLGYPPLVPAICASLRARLEIDETLARALDQLEIDAERFRLRRSLAHEAQFKQACAKLGADLTDLDVDSQAAERLVADVERIASQSREALSIEVARMPGDSRPFRLYLADCRKAQRHVRTLTNRFVTANLRLAVSLARRLAQGRLPMQDAIQEANIGLLKAVERFDHRRGFRFSTYASWWIRHAVSRAISNKGQQVRLPVHIQDVRQKLTRARRKHLAVHGHEPSVEQLADETGLPLAKIDKAMRVASGPVISLDAPSAGGDGPAVVDALEDEDERELSGLLEMQELEAGLDDAIAKLRPIEAEILRLRYGLRETKPLTLREIGEHYALSRERIRQLQAQAVAQVRQELGRMQLL</sequence>
<dbReference type="Proteomes" id="UP000031599">
    <property type="component" value="Unassembled WGS sequence"/>
</dbReference>
<organism evidence="6 7">
    <name type="scientific">Enhygromyxa salina</name>
    <dbReference type="NCBI Taxonomy" id="215803"/>
    <lineage>
        <taxon>Bacteria</taxon>
        <taxon>Pseudomonadati</taxon>
        <taxon>Myxococcota</taxon>
        <taxon>Polyangia</taxon>
        <taxon>Nannocystales</taxon>
        <taxon>Nannocystaceae</taxon>
        <taxon>Enhygromyxa</taxon>
    </lineage>
</organism>
<dbReference type="Gene3D" id="1.10.601.10">
    <property type="entry name" value="RNA Polymerase Primary Sigma Factor"/>
    <property type="match status" value="1"/>
</dbReference>
<dbReference type="EMBL" id="JMCC02000017">
    <property type="protein sequence ID" value="KIG17929.1"/>
    <property type="molecule type" value="Genomic_DNA"/>
</dbReference>
<dbReference type="NCBIfam" id="TIGR02937">
    <property type="entry name" value="sigma70-ECF"/>
    <property type="match status" value="1"/>
</dbReference>
<dbReference type="PROSITE" id="PS00716">
    <property type="entry name" value="SIGMA70_2"/>
    <property type="match status" value="1"/>
</dbReference>
<dbReference type="InterPro" id="IPR007627">
    <property type="entry name" value="RNA_pol_sigma70_r2"/>
</dbReference>
<protein>
    <submittedName>
        <fullName evidence="6">RNA polymerase sigma factor RpoD</fullName>
    </submittedName>
</protein>
<feature type="domain" description="RNA polymerase sigma-70" evidence="5">
    <location>
        <begin position="348"/>
        <end position="374"/>
    </location>
</feature>
<dbReference type="InterPro" id="IPR013325">
    <property type="entry name" value="RNA_pol_sigma_r2"/>
</dbReference>
<dbReference type="CDD" id="cd06171">
    <property type="entry name" value="Sigma70_r4"/>
    <property type="match status" value="1"/>
</dbReference>
<dbReference type="Pfam" id="PF04542">
    <property type="entry name" value="Sigma70_r2"/>
    <property type="match status" value="1"/>
</dbReference>
<dbReference type="SUPFAM" id="SSF88946">
    <property type="entry name" value="Sigma2 domain of RNA polymerase sigma factors"/>
    <property type="match status" value="1"/>
</dbReference>
<evidence type="ECO:0000313" key="7">
    <source>
        <dbReference type="Proteomes" id="UP000031599"/>
    </source>
</evidence>
<keyword evidence="4" id="KW-0804">Transcription</keyword>
<dbReference type="InterPro" id="IPR036388">
    <property type="entry name" value="WH-like_DNA-bd_sf"/>
</dbReference>
<evidence type="ECO:0000256" key="1">
    <source>
        <dbReference type="ARBA" id="ARBA00023015"/>
    </source>
</evidence>
<dbReference type="RefSeq" id="WP_165703672.1">
    <property type="nucleotide sequence ID" value="NZ_JMCC02000017.1"/>
</dbReference>
<evidence type="ECO:0000256" key="2">
    <source>
        <dbReference type="ARBA" id="ARBA00023082"/>
    </source>
</evidence>
<dbReference type="PANTHER" id="PTHR30603">
    <property type="entry name" value="RNA POLYMERASE SIGMA FACTOR RPO"/>
    <property type="match status" value="1"/>
</dbReference>
<dbReference type="GO" id="GO:0016987">
    <property type="term" value="F:sigma factor activity"/>
    <property type="evidence" value="ECO:0007669"/>
    <property type="project" value="UniProtKB-KW"/>
</dbReference>
<gene>
    <name evidence="6" type="ORF">DB30_02357</name>
</gene>
<evidence type="ECO:0000313" key="6">
    <source>
        <dbReference type="EMBL" id="KIG17929.1"/>
    </source>
</evidence>
<dbReference type="InterPro" id="IPR050239">
    <property type="entry name" value="Sigma-70_RNA_pol_init_factors"/>
</dbReference>
<dbReference type="PANTHER" id="PTHR30603:SF47">
    <property type="entry name" value="RNA POLYMERASE SIGMA FACTOR SIGD, CHLOROPLASTIC"/>
    <property type="match status" value="1"/>
</dbReference>
<dbReference type="InterPro" id="IPR007624">
    <property type="entry name" value="RNA_pol_sigma70_r3"/>
</dbReference>
<proteinExistence type="predicted"/>
<dbReference type="InterPro" id="IPR007630">
    <property type="entry name" value="RNA_pol_sigma70_r4"/>
</dbReference>
<evidence type="ECO:0000256" key="4">
    <source>
        <dbReference type="ARBA" id="ARBA00023163"/>
    </source>
</evidence>